<dbReference type="Gene3D" id="3.40.50.410">
    <property type="entry name" value="von Willebrand factor, type A domain"/>
    <property type="match status" value="1"/>
</dbReference>
<name>A0ABW3XZB0_9FLAO</name>
<comment type="caution">
    <text evidence="2">The sequence shown here is derived from an EMBL/GenBank/DDBJ whole genome shotgun (WGS) entry which is preliminary data.</text>
</comment>
<reference evidence="3" key="1">
    <citation type="journal article" date="2019" name="Int. J. Syst. Evol. Microbiol.">
        <title>The Global Catalogue of Microorganisms (GCM) 10K type strain sequencing project: providing services to taxonomists for standard genome sequencing and annotation.</title>
        <authorList>
            <consortium name="The Broad Institute Genomics Platform"/>
            <consortium name="The Broad Institute Genome Sequencing Center for Infectious Disease"/>
            <person name="Wu L."/>
            <person name="Ma J."/>
        </authorList>
    </citation>
    <scope>NUCLEOTIDE SEQUENCE [LARGE SCALE GENOMIC DNA]</scope>
    <source>
        <strain evidence="3">CCUG 61485</strain>
    </source>
</reference>
<dbReference type="Proteomes" id="UP001597201">
    <property type="component" value="Unassembled WGS sequence"/>
</dbReference>
<proteinExistence type="predicted"/>
<evidence type="ECO:0000313" key="3">
    <source>
        <dbReference type="Proteomes" id="UP001597201"/>
    </source>
</evidence>
<dbReference type="SUPFAM" id="SSF53300">
    <property type="entry name" value="vWA-like"/>
    <property type="match status" value="1"/>
</dbReference>
<dbReference type="Pfam" id="PF00092">
    <property type="entry name" value="VWA"/>
    <property type="match status" value="1"/>
</dbReference>
<dbReference type="CDD" id="cd00198">
    <property type="entry name" value="vWFA"/>
    <property type="match status" value="1"/>
</dbReference>
<sequence length="201" mass="22802">MKNYTDITILLDRSGSMETIKKATIKAFNSFLLEQNQANIQAKLSLIQFDDQYEVLYTAENIKNAKKLSRKNFEPRGTTALFDAIGILIGQTTARLQQTKPKPNKVLIVILTDGQENASREFSEKQIKKQITALEKQQNWHFIYLAANQDAIVEGAKFGIEQKKVLTFEASDRGVSEVLFQMSSAIKESANSEYFDLKKKN</sequence>
<dbReference type="InterPro" id="IPR002035">
    <property type="entry name" value="VWF_A"/>
</dbReference>
<dbReference type="RefSeq" id="WP_377176842.1">
    <property type="nucleotide sequence ID" value="NZ_JBHTMY010000002.1"/>
</dbReference>
<organism evidence="2 3">
    <name type="scientific">Namhaeicola litoreus</name>
    <dbReference type="NCBI Taxonomy" id="1052145"/>
    <lineage>
        <taxon>Bacteria</taxon>
        <taxon>Pseudomonadati</taxon>
        <taxon>Bacteroidota</taxon>
        <taxon>Flavobacteriia</taxon>
        <taxon>Flavobacteriales</taxon>
        <taxon>Flavobacteriaceae</taxon>
        <taxon>Namhaeicola</taxon>
    </lineage>
</organism>
<keyword evidence="3" id="KW-1185">Reference proteome</keyword>
<feature type="domain" description="VWFA" evidence="1">
    <location>
        <begin position="6"/>
        <end position="186"/>
    </location>
</feature>
<dbReference type="EMBL" id="JBHTMY010000002">
    <property type="protein sequence ID" value="MFD1314916.1"/>
    <property type="molecule type" value="Genomic_DNA"/>
</dbReference>
<evidence type="ECO:0000259" key="1">
    <source>
        <dbReference type="PROSITE" id="PS50234"/>
    </source>
</evidence>
<gene>
    <name evidence="2" type="ORF">ACFQ39_04760</name>
</gene>
<dbReference type="InterPro" id="IPR036465">
    <property type="entry name" value="vWFA_dom_sf"/>
</dbReference>
<evidence type="ECO:0000313" key="2">
    <source>
        <dbReference type="EMBL" id="MFD1314916.1"/>
    </source>
</evidence>
<protein>
    <submittedName>
        <fullName evidence="2">VWA domain-containing protein</fullName>
    </submittedName>
</protein>
<accession>A0ABW3XZB0</accession>
<dbReference type="PROSITE" id="PS50234">
    <property type="entry name" value="VWFA"/>
    <property type="match status" value="1"/>
</dbReference>
<dbReference type="SMART" id="SM00327">
    <property type="entry name" value="VWA"/>
    <property type="match status" value="1"/>
</dbReference>